<dbReference type="InterPro" id="IPR041164">
    <property type="entry name" value="LDcluster4"/>
</dbReference>
<dbReference type="Gene3D" id="3.40.50.450">
    <property type="match status" value="1"/>
</dbReference>
<dbReference type="NCBIfam" id="TIGR00725">
    <property type="entry name" value="TIGR00725 family protein"/>
    <property type="match status" value="1"/>
</dbReference>
<dbReference type="AlphaFoldDB" id="A0A109RP78"/>
<gene>
    <name evidence="1" type="ORF">Lupro_11870</name>
</gene>
<evidence type="ECO:0008006" key="3">
    <source>
        <dbReference type="Google" id="ProtNLM"/>
    </source>
</evidence>
<dbReference type="RefSeq" id="WP_068210637.1">
    <property type="nucleotide sequence ID" value="NZ_CP013355.1"/>
</dbReference>
<dbReference type="Proteomes" id="UP000059672">
    <property type="component" value="Chromosome"/>
</dbReference>
<proteinExistence type="predicted"/>
<evidence type="ECO:0000313" key="2">
    <source>
        <dbReference type="Proteomes" id="UP000059672"/>
    </source>
</evidence>
<sequence length="165" mass="17914">MQIGIIGSNKSHCSKELYEFSYNLGLLLGKKGTTIINGGMQGTMEAVSKGVKDSNNNQSKVVGILPFDNKEKANKYIDIIIPTGIGFARNAVIVLSSDILIALGGGAGTLNEISYAWKFGKKVFCYTGTEGWSKKLANQNLDSRKKDLLIGFNTLEELSNLLFND</sequence>
<dbReference type="KEGG" id="lut:Lupro_11870"/>
<dbReference type="GO" id="GO:0005829">
    <property type="term" value="C:cytosol"/>
    <property type="evidence" value="ECO:0007669"/>
    <property type="project" value="TreeGrafter"/>
</dbReference>
<evidence type="ECO:0000313" key="1">
    <source>
        <dbReference type="EMBL" id="AMC11920.1"/>
    </source>
</evidence>
<accession>A0A109RP78</accession>
<dbReference type="InterPro" id="IPR052341">
    <property type="entry name" value="LOG_family_nucleotidases"/>
</dbReference>
<name>A0A109RP78_9FLAO</name>
<dbReference type="EMBL" id="CP013355">
    <property type="protein sequence ID" value="AMC11920.1"/>
    <property type="molecule type" value="Genomic_DNA"/>
</dbReference>
<dbReference type="InterPro" id="IPR005268">
    <property type="entry name" value="CHP00725"/>
</dbReference>
<protein>
    <recommendedName>
        <fullName evidence="3">DNA-binding protein</fullName>
    </recommendedName>
</protein>
<dbReference type="PANTHER" id="PTHR43393">
    <property type="entry name" value="CYTOKININ RIBOSIDE 5'-MONOPHOSPHATE PHOSPHORIBOHYDROLASE"/>
    <property type="match status" value="1"/>
</dbReference>
<keyword evidence="2" id="KW-1185">Reference proteome</keyword>
<dbReference type="SUPFAM" id="SSF102405">
    <property type="entry name" value="MCP/YpsA-like"/>
    <property type="match status" value="1"/>
</dbReference>
<organism evidence="1 2">
    <name type="scientific">Lutibacter profundi</name>
    <dbReference type="NCBI Taxonomy" id="1622118"/>
    <lineage>
        <taxon>Bacteria</taxon>
        <taxon>Pseudomonadati</taxon>
        <taxon>Bacteroidota</taxon>
        <taxon>Flavobacteriia</taxon>
        <taxon>Flavobacteriales</taxon>
        <taxon>Flavobacteriaceae</taxon>
        <taxon>Lutibacter</taxon>
    </lineage>
</organism>
<dbReference type="STRING" id="1622118.Lupro_11870"/>
<dbReference type="OrthoDB" id="9801098at2"/>
<dbReference type="PANTHER" id="PTHR43393:SF3">
    <property type="entry name" value="LYSINE DECARBOXYLASE-LIKE PROTEIN"/>
    <property type="match status" value="1"/>
</dbReference>
<reference evidence="2" key="1">
    <citation type="submission" date="2015-12" db="EMBL/GenBank/DDBJ databases">
        <title>Complete genome sequence of Lutibacter profundus strain LP1.</title>
        <authorList>
            <person name="Wissuwa J."/>
            <person name="Le Moine Bauer S."/>
            <person name="Stokke R."/>
            <person name="Dahle H."/>
            <person name="Steen I.H."/>
        </authorList>
    </citation>
    <scope>NUCLEOTIDE SEQUENCE [LARGE SCALE GENOMIC DNA]</scope>
    <source>
        <strain evidence="2">LP1</strain>
    </source>
</reference>
<reference evidence="1 2" key="2">
    <citation type="journal article" date="2016" name="Int. J. Syst. Evol. Microbiol.">
        <title>Lutibacter profundi sp. nov., isolated from a deep-sea hydrothermal system on the Arctic Mid-Ocean Ridge and emended description of the genus Lutibacter.</title>
        <authorList>
            <person name="Le Moine Bauer S."/>
            <person name="Roalkvam I."/>
            <person name="Steen I.H."/>
            <person name="Dahle H."/>
        </authorList>
    </citation>
    <scope>NUCLEOTIDE SEQUENCE [LARGE SCALE GENOMIC DNA]</scope>
    <source>
        <strain evidence="1 2">LP1</strain>
    </source>
</reference>
<dbReference type="Pfam" id="PF18306">
    <property type="entry name" value="LDcluster4"/>
    <property type="match status" value="1"/>
</dbReference>